<accession>A0A2M7DLA1</accession>
<evidence type="ECO:0000313" key="1">
    <source>
        <dbReference type="EMBL" id="PIV50567.1"/>
    </source>
</evidence>
<protein>
    <submittedName>
        <fullName evidence="1">Uncharacterized protein</fullName>
    </submittedName>
</protein>
<dbReference type="EMBL" id="PETS01000120">
    <property type="protein sequence ID" value="PIV50567.1"/>
    <property type="molecule type" value="Genomic_DNA"/>
</dbReference>
<proteinExistence type="predicted"/>
<comment type="caution">
    <text evidence="1">The sequence shown here is derived from an EMBL/GenBank/DDBJ whole genome shotgun (WGS) entry which is preliminary data.</text>
</comment>
<organism evidence="1 2">
    <name type="scientific">Candidatus Falkowbacteria bacterium CG02_land_8_20_14_3_00_36_14</name>
    <dbReference type="NCBI Taxonomy" id="1974560"/>
    <lineage>
        <taxon>Bacteria</taxon>
        <taxon>Candidatus Falkowiibacteriota</taxon>
    </lineage>
</organism>
<gene>
    <name evidence="1" type="ORF">COS18_04685</name>
</gene>
<name>A0A2M7DLA1_9BACT</name>
<sequence>MSSRPNHELAEGGVETCLPVGRDSLIHHTKQYLLIKKFITIKRDSSAMLGMTKIFKITNK</sequence>
<reference evidence="2" key="1">
    <citation type="submission" date="2017-09" db="EMBL/GenBank/DDBJ databases">
        <title>Depth-based differentiation of microbial function through sediment-hosted aquifers and enrichment of novel symbionts in the deep terrestrial subsurface.</title>
        <authorList>
            <person name="Probst A.J."/>
            <person name="Ladd B."/>
            <person name="Jarett J.K."/>
            <person name="Geller-Mcgrath D.E."/>
            <person name="Sieber C.M.K."/>
            <person name="Emerson J.B."/>
            <person name="Anantharaman K."/>
            <person name="Thomas B.C."/>
            <person name="Malmstrom R."/>
            <person name="Stieglmeier M."/>
            <person name="Klingl A."/>
            <person name="Woyke T."/>
            <person name="Ryan C.M."/>
            <person name="Banfield J.F."/>
        </authorList>
    </citation>
    <scope>NUCLEOTIDE SEQUENCE [LARGE SCALE GENOMIC DNA]</scope>
</reference>
<dbReference type="Proteomes" id="UP000228896">
    <property type="component" value="Unassembled WGS sequence"/>
</dbReference>
<dbReference type="AlphaFoldDB" id="A0A2M7DLA1"/>
<evidence type="ECO:0000313" key="2">
    <source>
        <dbReference type="Proteomes" id="UP000228896"/>
    </source>
</evidence>